<dbReference type="Pfam" id="PF13193">
    <property type="entry name" value="AMP-binding_C"/>
    <property type="match status" value="1"/>
</dbReference>
<dbReference type="PANTHER" id="PTHR43767">
    <property type="entry name" value="LONG-CHAIN-FATTY-ACID--COA LIGASE"/>
    <property type="match status" value="1"/>
</dbReference>
<evidence type="ECO:0000313" key="4">
    <source>
        <dbReference type="Proteomes" id="UP000316213"/>
    </source>
</evidence>
<comment type="caution">
    <text evidence="3">The sequence shown here is derived from an EMBL/GenBank/DDBJ whole genome shotgun (WGS) entry which is preliminary data.</text>
</comment>
<keyword evidence="3" id="KW-0436">Ligase</keyword>
<gene>
    <name evidence="3" type="primary">lcfB_2</name>
    <name evidence="3" type="ORF">Pla100_56740</name>
</gene>
<dbReference type="Proteomes" id="UP000316213">
    <property type="component" value="Unassembled WGS sequence"/>
</dbReference>
<feature type="domain" description="AMP-binding enzyme C-terminal" evidence="2">
    <location>
        <begin position="473"/>
        <end position="548"/>
    </location>
</feature>
<evidence type="ECO:0000259" key="1">
    <source>
        <dbReference type="Pfam" id="PF00501"/>
    </source>
</evidence>
<dbReference type="Gene3D" id="3.40.50.12780">
    <property type="entry name" value="N-terminal domain of ligase-like"/>
    <property type="match status" value="1"/>
</dbReference>
<dbReference type="PROSITE" id="PS00455">
    <property type="entry name" value="AMP_BINDING"/>
    <property type="match status" value="1"/>
</dbReference>
<dbReference type="InterPro" id="IPR000873">
    <property type="entry name" value="AMP-dep_synth/lig_dom"/>
</dbReference>
<dbReference type="EC" id="6.2.1.3" evidence="3"/>
<dbReference type="GO" id="GO:0004467">
    <property type="term" value="F:long-chain fatty acid-CoA ligase activity"/>
    <property type="evidence" value="ECO:0007669"/>
    <property type="project" value="UniProtKB-EC"/>
</dbReference>
<dbReference type="CDD" id="cd05936">
    <property type="entry name" value="FC-FACS_FadD_like"/>
    <property type="match status" value="1"/>
</dbReference>
<feature type="domain" description="AMP-dependent synthetase/ligase" evidence="1">
    <location>
        <begin position="40"/>
        <end position="423"/>
    </location>
</feature>
<dbReference type="OrthoDB" id="9778383at2"/>
<dbReference type="InterPro" id="IPR042099">
    <property type="entry name" value="ANL_N_sf"/>
</dbReference>
<dbReference type="SUPFAM" id="SSF56801">
    <property type="entry name" value="Acetyl-CoA synthetase-like"/>
    <property type="match status" value="1"/>
</dbReference>
<dbReference type="InterPro" id="IPR050237">
    <property type="entry name" value="ATP-dep_AMP-bd_enzyme"/>
</dbReference>
<evidence type="ECO:0000313" key="3">
    <source>
        <dbReference type="EMBL" id="TWT89206.1"/>
    </source>
</evidence>
<dbReference type="AlphaFoldDB" id="A0A5C5ZPU3"/>
<evidence type="ECO:0000259" key="2">
    <source>
        <dbReference type="Pfam" id="PF13193"/>
    </source>
</evidence>
<keyword evidence="4" id="KW-1185">Reference proteome</keyword>
<protein>
    <submittedName>
        <fullName evidence="3">Long-chain-fatty-acid--CoA ligase</fullName>
        <ecNumber evidence="3">6.2.1.3</ecNumber>
    </submittedName>
</protein>
<dbReference type="PANTHER" id="PTHR43767:SF12">
    <property type="entry name" value="AMP-DEPENDENT SYNTHETASE AND LIGASE"/>
    <property type="match status" value="1"/>
</dbReference>
<organism evidence="3 4">
    <name type="scientific">Neorhodopirellula pilleata</name>
    <dbReference type="NCBI Taxonomy" id="2714738"/>
    <lineage>
        <taxon>Bacteria</taxon>
        <taxon>Pseudomonadati</taxon>
        <taxon>Planctomycetota</taxon>
        <taxon>Planctomycetia</taxon>
        <taxon>Pirellulales</taxon>
        <taxon>Pirellulaceae</taxon>
        <taxon>Neorhodopirellula</taxon>
    </lineage>
</organism>
<dbReference type="InterPro" id="IPR045851">
    <property type="entry name" value="AMP-bd_C_sf"/>
</dbReference>
<dbReference type="EMBL" id="SJPM01000020">
    <property type="protein sequence ID" value="TWT89206.1"/>
    <property type="molecule type" value="Genomic_DNA"/>
</dbReference>
<dbReference type="InterPro" id="IPR020845">
    <property type="entry name" value="AMP-binding_CS"/>
</dbReference>
<dbReference type="RefSeq" id="WP_146581972.1">
    <property type="nucleotide sequence ID" value="NZ_SJPM01000020.1"/>
</dbReference>
<sequence>MGHRRPDHSGLFDSRFERHINYRPPCGLDSFEGIPAYGVLQHAAEQLPGRDAIVYGETHWSYRDLNQAAIRCAAVLQRLGIRAGDRVGIQLPNIPEFVIAANAIWRAGGVAIAISPLMVADEVDKLLKQTDCRLVVCLDMLSDTVTDPDVRLLLVSIREHLPSLHQIGYLWMRRKRTGVWTLPADDRSRWFWDEMSMSEAEYHRVEIDPLRDPAYILPTGGTTGVPKAVTLSHTNMVANAWQQYVWTRRSFGREKMLAVLPFFHSYGMSATVMGGAATGSTLIMHHRFNTKQVIGLLHDHQPTVFHAVPAMLVAMNERFRLYPPNLRGLRWVISGGATLDAQVAEEFSRHTGALVVEGYGLSEASPVTHVGHLFRSPAYGTIGYPLPRTQSRIVDSENHDRCVEPGEVGELLVRGPQVMLGYWNDPATTATAIRDGWLHTGDLACQDEAGRYQIVGRKKDLIITSGFNVYPSEVETAICEHPSIRDAAVVGVPDPARGEIVKAFVVLEPSAGWNESDVRAHCDRVLAKYKRPRLFEVCEDLPRNFLGKVIRRELRSHEPMNQASASNPDSMETV</sequence>
<name>A0A5C5ZPU3_9BACT</name>
<reference evidence="3 4" key="1">
    <citation type="submission" date="2019-02" db="EMBL/GenBank/DDBJ databases">
        <title>Deep-cultivation of Planctomycetes and their phenomic and genomic characterization uncovers novel biology.</title>
        <authorList>
            <person name="Wiegand S."/>
            <person name="Jogler M."/>
            <person name="Boedeker C."/>
            <person name="Pinto D."/>
            <person name="Vollmers J."/>
            <person name="Rivas-Marin E."/>
            <person name="Kohn T."/>
            <person name="Peeters S.H."/>
            <person name="Heuer A."/>
            <person name="Rast P."/>
            <person name="Oberbeckmann S."/>
            <person name="Bunk B."/>
            <person name="Jeske O."/>
            <person name="Meyerdierks A."/>
            <person name="Storesund J.E."/>
            <person name="Kallscheuer N."/>
            <person name="Luecker S."/>
            <person name="Lage O.M."/>
            <person name="Pohl T."/>
            <person name="Merkel B.J."/>
            <person name="Hornburger P."/>
            <person name="Mueller R.-W."/>
            <person name="Bruemmer F."/>
            <person name="Labrenz M."/>
            <person name="Spormann A.M."/>
            <person name="Op Den Camp H."/>
            <person name="Overmann J."/>
            <person name="Amann R."/>
            <person name="Jetten M.S.M."/>
            <person name="Mascher T."/>
            <person name="Medema M.H."/>
            <person name="Devos D.P."/>
            <person name="Kaster A.-K."/>
            <person name="Ovreas L."/>
            <person name="Rohde M."/>
            <person name="Galperin M.Y."/>
            <person name="Jogler C."/>
        </authorList>
    </citation>
    <scope>NUCLEOTIDE SEQUENCE [LARGE SCALE GENOMIC DNA]</scope>
    <source>
        <strain evidence="3 4">Pla100</strain>
    </source>
</reference>
<dbReference type="Pfam" id="PF00501">
    <property type="entry name" value="AMP-binding"/>
    <property type="match status" value="1"/>
</dbReference>
<dbReference type="InterPro" id="IPR025110">
    <property type="entry name" value="AMP-bd_C"/>
</dbReference>
<proteinExistence type="predicted"/>
<accession>A0A5C5ZPU3</accession>
<dbReference type="Gene3D" id="3.30.300.30">
    <property type="match status" value="1"/>
</dbReference>